<dbReference type="OrthoDB" id="1890790at2759"/>
<evidence type="ECO:0000313" key="2">
    <source>
        <dbReference type="EMBL" id="GFT54119.1"/>
    </source>
</evidence>
<reference evidence="2" key="1">
    <citation type="submission" date="2020-08" db="EMBL/GenBank/DDBJ databases">
        <title>Multicomponent nature underlies the extraordinary mechanical properties of spider dragline silk.</title>
        <authorList>
            <person name="Kono N."/>
            <person name="Nakamura H."/>
            <person name="Mori M."/>
            <person name="Yoshida Y."/>
            <person name="Ohtoshi R."/>
            <person name="Malay A.D."/>
            <person name="Moran D.A.P."/>
            <person name="Tomita M."/>
            <person name="Numata K."/>
            <person name="Arakawa K."/>
        </authorList>
    </citation>
    <scope>NUCLEOTIDE SEQUENCE</scope>
</reference>
<sequence length="138" mass="16048">MDWAVVLTYFGATKEYKEVSSIHWPGGRIPKDRPRCGFDGNDPACYKRGLKLLEMSLIITLFLLIVIIIIGVLTYRKIRLESKLANMSWRVRWDEITFVKDMRSSCMMSRLSITSAMSFKMEHGWVCWTPSFPNNICM</sequence>
<feature type="transmembrane region" description="Helical" evidence="1">
    <location>
        <begin position="56"/>
        <end position="75"/>
    </location>
</feature>
<keyword evidence="1" id="KW-0812">Transmembrane</keyword>
<proteinExistence type="predicted"/>
<keyword evidence="3" id="KW-1185">Reference proteome</keyword>
<feature type="non-terminal residue" evidence="2">
    <location>
        <position position="1"/>
    </location>
</feature>
<dbReference type="Gene3D" id="3.40.50.2300">
    <property type="match status" value="1"/>
</dbReference>
<evidence type="ECO:0000256" key="1">
    <source>
        <dbReference type="SAM" id="Phobius"/>
    </source>
</evidence>
<accession>A0A8X6PA88</accession>
<organism evidence="2 3">
    <name type="scientific">Nephila pilipes</name>
    <name type="common">Giant wood spider</name>
    <name type="synonym">Nephila maculata</name>
    <dbReference type="NCBI Taxonomy" id="299642"/>
    <lineage>
        <taxon>Eukaryota</taxon>
        <taxon>Metazoa</taxon>
        <taxon>Ecdysozoa</taxon>
        <taxon>Arthropoda</taxon>
        <taxon>Chelicerata</taxon>
        <taxon>Arachnida</taxon>
        <taxon>Araneae</taxon>
        <taxon>Araneomorphae</taxon>
        <taxon>Entelegynae</taxon>
        <taxon>Araneoidea</taxon>
        <taxon>Nephilidae</taxon>
        <taxon>Nephila</taxon>
    </lineage>
</organism>
<name>A0A8X6PA88_NEPPI</name>
<gene>
    <name evidence="2" type="primary">Npr1_9</name>
    <name evidence="2" type="ORF">NPIL_100551</name>
</gene>
<dbReference type="AlphaFoldDB" id="A0A8X6PA88"/>
<keyword evidence="1" id="KW-0472">Membrane</keyword>
<evidence type="ECO:0000313" key="3">
    <source>
        <dbReference type="Proteomes" id="UP000887013"/>
    </source>
</evidence>
<comment type="caution">
    <text evidence="2">The sequence shown here is derived from an EMBL/GenBank/DDBJ whole genome shotgun (WGS) entry which is preliminary data.</text>
</comment>
<dbReference type="EMBL" id="BMAW01066240">
    <property type="protein sequence ID" value="GFT54119.1"/>
    <property type="molecule type" value="Genomic_DNA"/>
</dbReference>
<keyword evidence="1" id="KW-1133">Transmembrane helix</keyword>
<dbReference type="Proteomes" id="UP000887013">
    <property type="component" value="Unassembled WGS sequence"/>
</dbReference>
<protein>
    <submittedName>
        <fullName evidence="2">Guanylate cyclase</fullName>
    </submittedName>
</protein>